<reference evidence="12" key="2">
    <citation type="submission" date="2025-09" db="UniProtKB">
        <authorList>
            <consortium name="Ensembl"/>
        </authorList>
    </citation>
    <scope>IDENTIFICATION</scope>
</reference>
<feature type="domain" description="HAT C-terminal dimerisation" evidence="11">
    <location>
        <begin position="534"/>
        <end position="593"/>
    </location>
</feature>
<dbReference type="PANTHER" id="PTHR46481">
    <property type="entry name" value="ZINC FINGER BED DOMAIN-CONTAINING PROTEIN 4"/>
    <property type="match status" value="1"/>
</dbReference>
<dbReference type="Pfam" id="PF05699">
    <property type="entry name" value="Dimer_Tnp_hAT"/>
    <property type="match status" value="1"/>
</dbReference>
<keyword evidence="4" id="KW-0862">Zinc</keyword>
<keyword evidence="3" id="KW-0863">Zinc-finger</keyword>
<dbReference type="InterPro" id="IPR012337">
    <property type="entry name" value="RNaseH-like_sf"/>
</dbReference>
<dbReference type="Proteomes" id="UP000694546">
    <property type="component" value="Chromosome 17"/>
</dbReference>
<keyword evidence="6" id="KW-0238">DNA-binding</keyword>
<keyword evidence="13" id="KW-1185">Reference proteome</keyword>
<dbReference type="InterPro" id="IPR008906">
    <property type="entry name" value="HATC_C_dom"/>
</dbReference>
<dbReference type="Pfam" id="PF02892">
    <property type="entry name" value="zf-BED"/>
    <property type="match status" value="1"/>
</dbReference>
<evidence type="ECO:0000256" key="6">
    <source>
        <dbReference type="ARBA" id="ARBA00023125"/>
    </source>
</evidence>
<feature type="domain" description="BED-type" evidence="10">
    <location>
        <begin position="35"/>
        <end position="73"/>
    </location>
</feature>
<evidence type="ECO:0000256" key="1">
    <source>
        <dbReference type="ARBA" id="ARBA00004123"/>
    </source>
</evidence>
<proteinExistence type="predicted"/>
<evidence type="ECO:0000256" key="8">
    <source>
        <dbReference type="ARBA" id="ARBA00023242"/>
    </source>
</evidence>
<dbReference type="GeneTree" id="ENSGT00940000158431"/>
<evidence type="ECO:0000259" key="10">
    <source>
        <dbReference type="Pfam" id="PF02892"/>
    </source>
</evidence>
<evidence type="ECO:0000256" key="5">
    <source>
        <dbReference type="ARBA" id="ARBA00023015"/>
    </source>
</evidence>
<keyword evidence="2" id="KW-0479">Metal-binding</keyword>
<evidence type="ECO:0000313" key="13">
    <source>
        <dbReference type="Proteomes" id="UP000694546"/>
    </source>
</evidence>
<evidence type="ECO:0000256" key="3">
    <source>
        <dbReference type="ARBA" id="ARBA00022771"/>
    </source>
</evidence>
<feature type="compositionally biased region" description="Basic and acidic residues" evidence="9">
    <location>
        <begin position="472"/>
        <end position="482"/>
    </location>
</feature>
<evidence type="ECO:0000256" key="9">
    <source>
        <dbReference type="SAM" id="MobiDB-lite"/>
    </source>
</evidence>
<dbReference type="SUPFAM" id="SSF53098">
    <property type="entry name" value="Ribonuclease H-like"/>
    <property type="match status" value="1"/>
</dbReference>
<evidence type="ECO:0000313" key="12">
    <source>
        <dbReference type="Ensembl" id="ENSGMOP00000047255.1"/>
    </source>
</evidence>
<feature type="region of interest" description="Disordered" evidence="9">
    <location>
        <begin position="1"/>
        <end position="25"/>
    </location>
</feature>
<dbReference type="GO" id="GO:0005634">
    <property type="term" value="C:nucleus"/>
    <property type="evidence" value="ECO:0007669"/>
    <property type="project" value="UniProtKB-SubCell"/>
</dbReference>
<dbReference type="GO" id="GO:0003677">
    <property type="term" value="F:DNA binding"/>
    <property type="evidence" value="ECO:0007669"/>
    <property type="project" value="UniProtKB-KW"/>
</dbReference>
<dbReference type="PANTHER" id="PTHR46481:SF9">
    <property type="entry name" value="ZINC FINGER BED DOMAIN-CONTAINING PROTEIN 1-LIKE"/>
    <property type="match status" value="1"/>
</dbReference>
<dbReference type="Ensembl" id="ENSGMOT00000036643.1">
    <property type="protein sequence ID" value="ENSGMOP00000047255.1"/>
    <property type="gene ID" value="ENSGMOG00000023217.1"/>
</dbReference>
<comment type="subcellular location">
    <subcellularLocation>
        <location evidence="1">Nucleus</location>
    </subcellularLocation>
</comment>
<evidence type="ECO:0000259" key="11">
    <source>
        <dbReference type="Pfam" id="PF05699"/>
    </source>
</evidence>
<evidence type="ECO:0000256" key="7">
    <source>
        <dbReference type="ARBA" id="ARBA00023163"/>
    </source>
</evidence>
<dbReference type="OMA" id="WQHFGFY"/>
<feature type="region of interest" description="Disordered" evidence="9">
    <location>
        <begin position="462"/>
        <end position="503"/>
    </location>
</feature>
<sequence>TQQKTLLSAPLSGTKMSAMESPRPIRPAPASLKTAVWQHFGFYENNGKLDKNYTICKVCRSQIKYFGNTTNLYNISRHHPELGGKKGPVPDGRPSSQMTIEQALGQLPPNSERAQRITKSIAKFIAVDLRPYSVVENMGFREMVKTLEPRYKIPYRRFFTDTAVPTLYSRSVTLVPRECFFTFEYYEGHREQTETSIATVSYVTITAHFVDKDWQLVSLVLQTRAMHESHSGANMAELLKRVADEWHLNDKDLVLVTDNAANMVVAAQLGGLLHVRCYAHTLNLAGQRALKLPSVSRLLARIRRIVSFFHRSTVGAYELGEKQKLLGLPCHKLKTDVSTRRNSAFEMVDRFLEQQPAICATLLSPQVTKGQSQSDLCTLNETDVANAEQDATTLISEESSPTVCLIAPLQAQLCQETTGNIAESSITRDIKKAINEDLSKRYTSDLERRKLRSASALDPRFKGLPFLSEDDQQVRVEEHEVTEGTQPTEEQNQSSPPAKRRAPSSLLENLLGNTFSSATQPISAYAQAEEEVNKKNEIMYPLLSKLGKRYFCIPATSVSAERVFSTAGDIVTAQRSTLTPEHVVQLLFLHKNLHMP</sequence>
<evidence type="ECO:0000256" key="2">
    <source>
        <dbReference type="ARBA" id="ARBA00022723"/>
    </source>
</evidence>
<keyword evidence="7" id="KW-0804">Transcription</keyword>
<keyword evidence="5" id="KW-0805">Transcription regulation</keyword>
<dbReference type="InterPro" id="IPR052035">
    <property type="entry name" value="ZnF_BED_domain_contain"/>
</dbReference>
<dbReference type="Gene3D" id="1.10.10.1070">
    <property type="entry name" value="Zinc finger, BED domain-containing"/>
    <property type="match status" value="1"/>
</dbReference>
<evidence type="ECO:0008006" key="14">
    <source>
        <dbReference type="Google" id="ProtNLM"/>
    </source>
</evidence>
<dbReference type="AlphaFoldDB" id="A0A8C5BGQ0"/>
<dbReference type="InterPro" id="IPR036236">
    <property type="entry name" value="Znf_C2H2_sf"/>
</dbReference>
<organism evidence="12 13">
    <name type="scientific">Gadus morhua</name>
    <name type="common">Atlantic cod</name>
    <dbReference type="NCBI Taxonomy" id="8049"/>
    <lineage>
        <taxon>Eukaryota</taxon>
        <taxon>Metazoa</taxon>
        <taxon>Chordata</taxon>
        <taxon>Craniata</taxon>
        <taxon>Vertebrata</taxon>
        <taxon>Euteleostomi</taxon>
        <taxon>Actinopterygii</taxon>
        <taxon>Neopterygii</taxon>
        <taxon>Teleostei</taxon>
        <taxon>Neoteleostei</taxon>
        <taxon>Acanthomorphata</taxon>
        <taxon>Zeiogadaria</taxon>
        <taxon>Gadariae</taxon>
        <taxon>Gadiformes</taxon>
        <taxon>Gadoidei</taxon>
        <taxon>Gadidae</taxon>
        <taxon>Gadus</taxon>
    </lineage>
</organism>
<dbReference type="GO" id="GO:0046983">
    <property type="term" value="F:protein dimerization activity"/>
    <property type="evidence" value="ECO:0007669"/>
    <property type="project" value="InterPro"/>
</dbReference>
<feature type="compositionally biased region" description="Polar residues" evidence="9">
    <location>
        <begin position="483"/>
        <end position="493"/>
    </location>
</feature>
<reference evidence="12" key="1">
    <citation type="submission" date="2025-08" db="UniProtKB">
        <authorList>
            <consortium name="Ensembl"/>
        </authorList>
    </citation>
    <scope>IDENTIFICATION</scope>
</reference>
<dbReference type="SUPFAM" id="SSF140996">
    <property type="entry name" value="Hermes dimerisation domain"/>
    <property type="match status" value="1"/>
</dbReference>
<dbReference type="GO" id="GO:0008270">
    <property type="term" value="F:zinc ion binding"/>
    <property type="evidence" value="ECO:0007669"/>
    <property type="project" value="UniProtKB-KW"/>
</dbReference>
<keyword evidence="8" id="KW-0539">Nucleus</keyword>
<dbReference type="InterPro" id="IPR003656">
    <property type="entry name" value="Znf_BED"/>
</dbReference>
<evidence type="ECO:0000256" key="4">
    <source>
        <dbReference type="ARBA" id="ARBA00022833"/>
    </source>
</evidence>
<name>A0A8C5BGQ0_GADMO</name>
<accession>A0A8C5BGQ0</accession>
<dbReference type="SUPFAM" id="SSF57667">
    <property type="entry name" value="beta-beta-alpha zinc fingers"/>
    <property type="match status" value="1"/>
</dbReference>
<protein>
    <recommendedName>
        <fullName evidence="14">BED-type domain-containing protein</fullName>
    </recommendedName>
</protein>